<dbReference type="AlphaFoldDB" id="A0ABD3RSE7"/>
<keyword evidence="2" id="KW-0732">Signal</keyword>
<evidence type="ECO:0000313" key="4">
    <source>
        <dbReference type="Proteomes" id="UP001530377"/>
    </source>
</evidence>
<feature type="chain" id="PRO_5044844738" evidence="2">
    <location>
        <begin position="20"/>
        <end position="499"/>
    </location>
</feature>
<feature type="compositionally biased region" description="Acidic residues" evidence="1">
    <location>
        <begin position="448"/>
        <end position="457"/>
    </location>
</feature>
<gene>
    <name evidence="3" type="ORF">ACHAXA_010259</name>
</gene>
<dbReference type="PANTHER" id="PTHR35399:SF2">
    <property type="entry name" value="DUF839 DOMAIN-CONTAINING PROTEIN"/>
    <property type="match status" value="1"/>
</dbReference>
<evidence type="ECO:0000313" key="3">
    <source>
        <dbReference type="EMBL" id="KAL3815869.1"/>
    </source>
</evidence>
<feature type="region of interest" description="Disordered" evidence="1">
    <location>
        <begin position="448"/>
        <end position="473"/>
    </location>
</feature>
<comment type="caution">
    <text evidence="3">The sequence shown here is derived from an EMBL/GenBank/DDBJ whole genome shotgun (WGS) entry which is preliminary data.</text>
</comment>
<feature type="signal peptide" evidence="2">
    <location>
        <begin position="1"/>
        <end position="19"/>
    </location>
</feature>
<dbReference type="PANTHER" id="PTHR35399">
    <property type="entry name" value="SLR8030 PROTEIN"/>
    <property type="match status" value="1"/>
</dbReference>
<keyword evidence="4" id="KW-1185">Reference proteome</keyword>
<name>A0ABD3RSE7_9STRA</name>
<protein>
    <submittedName>
        <fullName evidence="3">Uncharacterized protein</fullName>
    </submittedName>
</protein>
<dbReference type="Proteomes" id="UP001530377">
    <property type="component" value="Unassembled WGS sequence"/>
</dbReference>
<dbReference type="SUPFAM" id="SSF63829">
    <property type="entry name" value="Calcium-dependent phosphotriesterase"/>
    <property type="match status" value="1"/>
</dbReference>
<evidence type="ECO:0000256" key="2">
    <source>
        <dbReference type="SAM" id="SignalP"/>
    </source>
</evidence>
<dbReference type="EMBL" id="JALLPB020000178">
    <property type="protein sequence ID" value="KAL3815869.1"/>
    <property type="molecule type" value="Genomic_DNA"/>
</dbReference>
<organism evidence="3 4">
    <name type="scientific">Cyclostephanos tholiformis</name>
    <dbReference type="NCBI Taxonomy" id="382380"/>
    <lineage>
        <taxon>Eukaryota</taxon>
        <taxon>Sar</taxon>
        <taxon>Stramenopiles</taxon>
        <taxon>Ochrophyta</taxon>
        <taxon>Bacillariophyta</taxon>
        <taxon>Coscinodiscophyceae</taxon>
        <taxon>Thalassiosirophycidae</taxon>
        <taxon>Stephanodiscales</taxon>
        <taxon>Stephanodiscaceae</taxon>
        <taxon>Cyclostephanos</taxon>
    </lineage>
</organism>
<accession>A0ABD3RSE7</accession>
<proteinExistence type="predicted"/>
<reference evidence="3 4" key="1">
    <citation type="submission" date="2024-10" db="EMBL/GenBank/DDBJ databases">
        <title>Updated reference genomes for cyclostephanoid diatoms.</title>
        <authorList>
            <person name="Roberts W.R."/>
            <person name="Alverson A.J."/>
        </authorList>
    </citation>
    <scope>NUCLEOTIDE SEQUENCE [LARGE SCALE GENOMIC DNA]</scope>
    <source>
        <strain evidence="3 4">AJA228-03</strain>
    </source>
</reference>
<dbReference type="Pfam" id="PF05787">
    <property type="entry name" value="PhoX"/>
    <property type="match status" value="1"/>
</dbReference>
<dbReference type="InterPro" id="IPR008557">
    <property type="entry name" value="PhoX"/>
</dbReference>
<sequence length="499" mass="53121">MKLATAILFLASSSVKGEATFEPGNFSDGNKIEHPNGGVLYLSNGLKAVAVGHSGEKVVLSDGTESDLPYHENCDGGAAFPTADGGTIYVSNSEIGSYPDELSGGVYALTFDGENQLTGYSQLLKNTAYNCHGGETPWGTWISCEEYRDYGRCWQVDPTGQKEPARTAITGQSMDGTSSGEHYGAWEAFAWDANDNKGYITNDDSPDKDVSSTYPDHVSQPYQGVIVRFSPDETALACLDAENDADKWCALESGTVDYLKITPSESGTGGTFEWVADKAEANPDLYAQTEGAHVENGVFTFSTIRDRFLMQLDLAAGTYTKSAVPFWSEPDNLRILNDVVYLCTDNDDVPGDALWRWDNVGASRMFYESGHSYPAGVDFAADNMIMYVSMYGDATYQITRTDGLSFADEPKSVKYEVDGGIADGKTHEEIADQVNAIKAASAVEEEDVAPAAEEEDAAPAAEPSTPAAAPDAAAPAASGAASNVAAGTLMGIITGTLML</sequence>
<evidence type="ECO:0000256" key="1">
    <source>
        <dbReference type="SAM" id="MobiDB-lite"/>
    </source>
</evidence>
<feature type="compositionally biased region" description="Low complexity" evidence="1">
    <location>
        <begin position="458"/>
        <end position="473"/>
    </location>
</feature>